<accession>A8N5U0</accession>
<dbReference type="HOGENOM" id="CLU_474875_0_0_1"/>
<evidence type="ECO:0000313" key="2">
    <source>
        <dbReference type="EMBL" id="EAU91576.2"/>
    </source>
</evidence>
<gene>
    <name evidence="2" type="ORF">CC1G_12764</name>
</gene>
<dbReference type="Proteomes" id="UP000001861">
    <property type="component" value="Unassembled WGS sequence"/>
</dbReference>
<dbReference type="VEuPathDB" id="FungiDB:CC1G_12764"/>
<reference evidence="2 3" key="1">
    <citation type="journal article" date="2010" name="Proc. Natl. Acad. Sci. U.S.A.">
        <title>Insights into evolution of multicellular fungi from the assembled chromosomes of the mushroom Coprinopsis cinerea (Coprinus cinereus).</title>
        <authorList>
            <person name="Stajich J.E."/>
            <person name="Wilke S.K."/>
            <person name="Ahren D."/>
            <person name="Au C.H."/>
            <person name="Birren B.W."/>
            <person name="Borodovsky M."/>
            <person name="Burns C."/>
            <person name="Canback B."/>
            <person name="Casselton L.A."/>
            <person name="Cheng C.K."/>
            <person name="Deng J."/>
            <person name="Dietrich F.S."/>
            <person name="Fargo D.C."/>
            <person name="Farman M.L."/>
            <person name="Gathman A.C."/>
            <person name="Goldberg J."/>
            <person name="Guigo R."/>
            <person name="Hoegger P.J."/>
            <person name="Hooker J.B."/>
            <person name="Huggins A."/>
            <person name="James T.Y."/>
            <person name="Kamada T."/>
            <person name="Kilaru S."/>
            <person name="Kodira C."/>
            <person name="Kues U."/>
            <person name="Kupfer D."/>
            <person name="Kwan H.S."/>
            <person name="Lomsadze A."/>
            <person name="Li W."/>
            <person name="Lilly W.W."/>
            <person name="Ma L.J."/>
            <person name="Mackey A.J."/>
            <person name="Manning G."/>
            <person name="Martin F."/>
            <person name="Muraguchi H."/>
            <person name="Natvig D.O."/>
            <person name="Palmerini H."/>
            <person name="Ramesh M.A."/>
            <person name="Rehmeyer C.J."/>
            <person name="Roe B.A."/>
            <person name="Shenoy N."/>
            <person name="Stanke M."/>
            <person name="Ter-Hovhannisyan V."/>
            <person name="Tunlid A."/>
            <person name="Velagapudi R."/>
            <person name="Vision T.J."/>
            <person name="Zeng Q."/>
            <person name="Zolan M.E."/>
            <person name="Pukkila P.J."/>
        </authorList>
    </citation>
    <scope>NUCLEOTIDE SEQUENCE [LARGE SCALE GENOMIC DNA]</scope>
    <source>
        <strain evidence="3">Okayama-7 / 130 / ATCC MYA-4618 / FGSC 9003</strain>
    </source>
</reference>
<dbReference type="InterPro" id="IPR032466">
    <property type="entry name" value="Metal_Hydrolase"/>
</dbReference>
<feature type="compositionally biased region" description="Basic and acidic residues" evidence="1">
    <location>
        <begin position="14"/>
        <end position="24"/>
    </location>
</feature>
<dbReference type="InterPro" id="IPR052350">
    <property type="entry name" value="Metallo-dep_Lactonases"/>
</dbReference>
<keyword evidence="3" id="KW-1185">Reference proteome</keyword>
<evidence type="ECO:0000256" key="1">
    <source>
        <dbReference type="SAM" id="MobiDB-lite"/>
    </source>
</evidence>
<dbReference type="AlphaFoldDB" id="A8N5U0"/>
<dbReference type="SUPFAM" id="SSF57997">
    <property type="entry name" value="Tropomyosin"/>
    <property type="match status" value="1"/>
</dbReference>
<dbReference type="SUPFAM" id="SSF51556">
    <property type="entry name" value="Metallo-dependent hydrolases"/>
    <property type="match status" value="1"/>
</dbReference>
<dbReference type="OMA" id="NVSDWYE"/>
<feature type="region of interest" description="Disordered" evidence="1">
    <location>
        <begin position="1"/>
        <end position="24"/>
    </location>
</feature>
<name>A8N5U0_COPC7</name>
<dbReference type="STRING" id="240176.A8N5U0"/>
<dbReference type="GeneID" id="6006678"/>
<protein>
    <submittedName>
        <fullName evidence="2">Uncharacterized protein</fullName>
    </submittedName>
</protein>
<dbReference type="OrthoDB" id="2135488at2759"/>
<dbReference type="Gene3D" id="3.20.20.140">
    <property type="entry name" value="Metal-dependent hydrolases"/>
    <property type="match status" value="1"/>
</dbReference>
<sequence length="574" mass="63671">MLEEDQLKSALRTTTDRLEQEQRRAEEAIARAEAAERREREAIAKIGALEALKLKLETELVELETSSRNLQVQLEISERESRACRRDLSLLQTEFEELDIEYRQSQKQCRRYQSELRNWESSVNGHQKAMQVAVNNAFQEGEDAGYEAGYEDGYAKGKRDGKQQGIKLGRKEGIVEGKEQGRIEERRNAMDAIDKFFAEEGYDPSRIRRWAQSVQGLQPGDHLEACSLILMATSVPPRRKGPKDLPKLPASAFVPPSSATDESFGLGPDPSALQPESVIDANVVVKDGDITHAQWKKDAGQVLGGKIKGVVLSLSGADLEKASKDLESSPDRDRILSLIVPYDAEKPDPALEGQLASTKVPTSLSTIYKGASPEVIVGLKWALERGRPVDIDIQVDLSESTLEGFEDTVSKATEGLTNIPPIVLSNVLPPPHDLDLPIIRLMNHPSYVAFQTQVAALSLLPNAYIKFLPPSWDSPTPQTPYPGSSSDTPESKIQREWKRRIKMYLGPVLEAFGHQRIMFGSSPSTSSRGPSNAGDWYEISKESLAELVADQEFLDAVFYTNAQKVYGQEKKTEA</sequence>
<dbReference type="EMBL" id="AACS02000003">
    <property type="protein sequence ID" value="EAU91576.2"/>
    <property type="molecule type" value="Genomic_DNA"/>
</dbReference>
<proteinExistence type="predicted"/>
<comment type="caution">
    <text evidence="2">The sequence shown here is derived from an EMBL/GenBank/DDBJ whole genome shotgun (WGS) entry which is preliminary data.</text>
</comment>
<dbReference type="KEGG" id="cci:CC1G_12764"/>
<dbReference type="InParanoid" id="A8N5U0"/>
<dbReference type="PANTHER" id="PTHR43569:SF2">
    <property type="entry name" value="AMIDOHYDROLASE-RELATED DOMAIN-CONTAINING PROTEIN"/>
    <property type="match status" value="1"/>
</dbReference>
<evidence type="ECO:0000313" key="3">
    <source>
        <dbReference type="Proteomes" id="UP000001861"/>
    </source>
</evidence>
<organism evidence="2 3">
    <name type="scientific">Coprinopsis cinerea (strain Okayama-7 / 130 / ATCC MYA-4618 / FGSC 9003)</name>
    <name type="common">Inky cap fungus</name>
    <name type="synonym">Hormographiella aspergillata</name>
    <dbReference type="NCBI Taxonomy" id="240176"/>
    <lineage>
        <taxon>Eukaryota</taxon>
        <taxon>Fungi</taxon>
        <taxon>Dikarya</taxon>
        <taxon>Basidiomycota</taxon>
        <taxon>Agaricomycotina</taxon>
        <taxon>Agaricomycetes</taxon>
        <taxon>Agaricomycetidae</taxon>
        <taxon>Agaricales</taxon>
        <taxon>Agaricineae</taxon>
        <taxon>Psathyrellaceae</taxon>
        <taxon>Coprinopsis</taxon>
    </lineage>
</organism>
<dbReference type="eggNOG" id="ENOG502SAJ6">
    <property type="taxonomic scope" value="Eukaryota"/>
</dbReference>
<dbReference type="RefSeq" id="XP_001830235.2">
    <property type="nucleotide sequence ID" value="XM_001830183.2"/>
</dbReference>
<dbReference type="PANTHER" id="PTHR43569">
    <property type="entry name" value="AMIDOHYDROLASE"/>
    <property type="match status" value="1"/>
</dbReference>